<feature type="compositionally biased region" description="Polar residues" evidence="1">
    <location>
        <begin position="54"/>
        <end position="76"/>
    </location>
</feature>
<evidence type="ECO:0000313" key="3">
    <source>
        <dbReference type="Proteomes" id="UP000886653"/>
    </source>
</evidence>
<organism evidence="2 3">
    <name type="scientific">Cronartium quercuum f. sp. fusiforme G11</name>
    <dbReference type="NCBI Taxonomy" id="708437"/>
    <lineage>
        <taxon>Eukaryota</taxon>
        <taxon>Fungi</taxon>
        <taxon>Dikarya</taxon>
        <taxon>Basidiomycota</taxon>
        <taxon>Pucciniomycotina</taxon>
        <taxon>Pucciniomycetes</taxon>
        <taxon>Pucciniales</taxon>
        <taxon>Coleosporiaceae</taxon>
        <taxon>Cronartium</taxon>
    </lineage>
</organism>
<reference evidence="2" key="1">
    <citation type="submission" date="2013-11" db="EMBL/GenBank/DDBJ databases">
        <title>Genome sequence of the fusiform rust pathogen reveals effectors for host alternation and coevolution with pine.</title>
        <authorList>
            <consortium name="DOE Joint Genome Institute"/>
            <person name="Smith K."/>
            <person name="Pendleton A."/>
            <person name="Kubisiak T."/>
            <person name="Anderson C."/>
            <person name="Salamov A."/>
            <person name="Aerts A."/>
            <person name="Riley R."/>
            <person name="Clum A."/>
            <person name="Lindquist E."/>
            <person name="Ence D."/>
            <person name="Campbell M."/>
            <person name="Kronenberg Z."/>
            <person name="Feau N."/>
            <person name="Dhillon B."/>
            <person name="Hamelin R."/>
            <person name="Burleigh J."/>
            <person name="Smith J."/>
            <person name="Yandell M."/>
            <person name="Nelson C."/>
            <person name="Grigoriev I."/>
            <person name="Davis J."/>
        </authorList>
    </citation>
    <scope>NUCLEOTIDE SEQUENCE</scope>
    <source>
        <strain evidence="2">G11</strain>
    </source>
</reference>
<accession>A0A9P6N8C5</accession>
<dbReference type="Proteomes" id="UP000886653">
    <property type="component" value="Unassembled WGS sequence"/>
</dbReference>
<name>A0A9P6N8C5_9BASI</name>
<dbReference type="EMBL" id="MU167778">
    <property type="protein sequence ID" value="KAG0139126.1"/>
    <property type="molecule type" value="Genomic_DNA"/>
</dbReference>
<evidence type="ECO:0000313" key="2">
    <source>
        <dbReference type="EMBL" id="KAG0139126.1"/>
    </source>
</evidence>
<dbReference type="OrthoDB" id="2501867at2759"/>
<proteinExistence type="predicted"/>
<protein>
    <submittedName>
        <fullName evidence="2">Uncharacterized protein</fullName>
    </submittedName>
</protein>
<dbReference type="AlphaFoldDB" id="A0A9P6N8C5"/>
<feature type="compositionally biased region" description="Low complexity" evidence="1">
    <location>
        <begin position="150"/>
        <end position="184"/>
    </location>
</feature>
<comment type="caution">
    <text evidence="2">The sequence shown here is derived from an EMBL/GenBank/DDBJ whole genome shotgun (WGS) entry which is preliminary data.</text>
</comment>
<feature type="region of interest" description="Disordered" evidence="1">
    <location>
        <begin position="1"/>
        <end position="200"/>
    </location>
</feature>
<keyword evidence="3" id="KW-1185">Reference proteome</keyword>
<evidence type="ECO:0000256" key="1">
    <source>
        <dbReference type="SAM" id="MobiDB-lite"/>
    </source>
</evidence>
<sequence length="360" mass="39567">MAYRTSNPHKRTKNQLDTLPPSSPTPYAPIVSSPLANEYQNNQSSSPVSYVSSNWDTNSNILPSFSSPSPNHSTIPLSDLPEPEPMSDNTEMQVDDPFSLEPDGSHLGQPSIGKFNPSGSSSPGPCWLPSLAPSRNQSHRSVGFKQPIFTSSRKSSSSSGGHPSSSPTPSHSKSRFKPSSSSPSELRQQAANRMRSHQRNGILSSRRVLLDAFLASSNSGDTELSDRENATLEALSRKEIFNTKQQWKQGFTTIEELLADEEQEGGQDEELVLPDEDIDPSQLYEAYQQTQRSLISLLTVPPSQCPACNTSGLTATNDFGVECPTCGWSLSPETLSIVDQEFLNHECVFISFFSFFFFFF</sequence>
<gene>
    <name evidence="2" type="ORF">CROQUDRAFT_55157</name>
</gene>
<feature type="compositionally biased region" description="Low complexity" evidence="1">
    <location>
        <begin position="39"/>
        <end position="53"/>
    </location>
</feature>